<keyword evidence="1" id="KW-0694">RNA-binding</keyword>
<sequence>MTLTDRNLINTILHECHDSVVSGHLSEDSTLKRVKTCSWWPNWRKEVAEYCQSCDRFQNANRATGKSLGMMIQIQEPTSPWELVHMNWVKALPPGEERSFNECLVLADRYRKTPMFLPFYKDDTAMDTAIMIWNRLISHTGLLQNIISDGNPKFTSSLFKNHHHLFGANSPFSTAYHPQTDSLAERIIQTLEEIIRRFCAYDLELKDYDGFTHYWCTLIPALELEHKASIQFILQLAKCQKCQKKGGIQDFLLTPSKRTKWIYI</sequence>
<dbReference type="Proteomes" id="UP000765509">
    <property type="component" value="Unassembled WGS sequence"/>
</dbReference>
<dbReference type="SUPFAM" id="SSF53098">
    <property type="entry name" value="Ribonuclease H-like"/>
    <property type="match status" value="1"/>
</dbReference>
<keyword evidence="4" id="KW-1185">Reference proteome</keyword>
<evidence type="ECO:0000256" key="1">
    <source>
        <dbReference type="ARBA" id="ARBA00022884"/>
    </source>
</evidence>
<dbReference type="Gene3D" id="1.10.340.70">
    <property type="match status" value="1"/>
</dbReference>
<dbReference type="GO" id="GO:0003723">
    <property type="term" value="F:RNA binding"/>
    <property type="evidence" value="ECO:0007669"/>
    <property type="project" value="UniProtKB-KW"/>
</dbReference>
<evidence type="ECO:0000313" key="4">
    <source>
        <dbReference type="Proteomes" id="UP000765509"/>
    </source>
</evidence>
<dbReference type="EMBL" id="AVOT02070697">
    <property type="protein sequence ID" value="MBW0561209.1"/>
    <property type="molecule type" value="Genomic_DNA"/>
</dbReference>
<dbReference type="AlphaFoldDB" id="A0A9Q3JFJ6"/>
<dbReference type="Pfam" id="PF17921">
    <property type="entry name" value="Integrase_H2C2"/>
    <property type="match status" value="1"/>
</dbReference>
<reference evidence="3" key="1">
    <citation type="submission" date="2021-03" db="EMBL/GenBank/DDBJ databases">
        <title>Draft genome sequence of rust myrtle Austropuccinia psidii MF-1, a brazilian biotype.</title>
        <authorList>
            <person name="Quecine M.C."/>
            <person name="Pachon D.M.R."/>
            <person name="Bonatelli M.L."/>
            <person name="Correr F.H."/>
            <person name="Franceschini L.M."/>
            <person name="Leite T.F."/>
            <person name="Margarido G.R.A."/>
            <person name="Almeida C.A."/>
            <person name="Ferrarezi J.A."/>
            <person name="Labate C.A."/>
        </authorList>
    </citation>
    <scope>NUCLEOTIDE SEQUENCE</scope>
    <source>
        <strain evidence="3">MF-1</strain>
    </source>
</reference>
<dbReference type="PANTHER" id="PTHR37984:SF5">
    <property type="entry name" value="PROTEIN NYNRIN-LIKE"/>
    <property type="match status" value="1"/>
</dbReference>
<dbReference type="PANTHER" id="PTHR37984">
    <property type="entry name" value="PROTEIN CBG26694"/>
    <property type="match status" value="1"/>
</dbReference>
<dbReference type="InterPro" id="IPR012337">
    <property type="entry name" value="RNaseH-like_sf"/>
</dbReference>
<dbReference type="InterPro" id="IPR001584">
    <property type="entry name" value="Integrase_cat-core"/>
</dbReference>
<evidence type="ECO:0000313" key="3">
    <source>
        <dbReference type="EMBL" id="MBW0561209.1"/>
    </source>
</evidence>
<dbReference type="InterPro" id="IPR050951">
    <property type="entry name" value="Retrovirus_Pol_polyprotein"/>
</dbReference>
<dbReference type="PROSITE" id="PS50994">
    <property type="entry name" value="INTEGRASE"/>
    <property type="match status" value="1"/>
</dbReference>
<dbReference type="Gene3D" id="3.30.420.10">
    <property type="entry name" value="Ribonuclease H-like superfamily/Ribonuclease H"/>
    <property type="match status" value="1"/>
</dbReference>
<dbReference type="GO" id="GO:0015074">
    <property type="term" value="P:DNA integration"/>
    <property type="evidence" value="ECO:0007669"/>
    <property type="project" value="InterPro"/>
</dbReference>
<feature type="domain" description="Integrase catalytic" evidence="2">
    <location>
        <begin position="76"/>
        <end position="241"/>
    </location>
</feature>
<accession>A0A9Q3JFJ6</accession>
<name>A0A9Q3JFJ6_9BASI</name>
<proteinExistence type="predicted"/>
<dbReference type="OrthoDB" id="5592268at2759"/>
<dbReference type="InterPro" id="IPR041588">
    <property type="entry name" value="Integrase_H2C2"/>
</dbReference>
<gene>
    <name evidence="3" type="ORF">O181_100924</name>
</gene>
<evidence type="ECO:0000259" key="2">
    <source>
        <dbReference type="PROSITE" id="PS50994"/>
    </source>
</evidence>
<protein>
    <recommendedName>
        <fullName evidence="2">Integrase catalytic domain-containing protein</fullName>
    </recommendedName>
</protein>
<dbReference type="InterPro" id="IPR036397">
    <property type="entry name" value="RNaseH_sf"/>
</dbReference>
<dbReference type="GO" id="GO:0005634">
    <property type="term" value="C:nucleus"/>
    <property type="evidence" value="ECO:0007669"/>
    <property type="project" value="UniProtKB-ARBA"/>
</dbReference>
<organism evidence="3 4">
    <name type="scientific">Austropuccinia psidii MF-1</name>
    <dbReference type="NCBI Taxonomy" id="1389203"/>
    <lineage>
        <taxon>Eukaryota</taxon>
        <taxon>Fungi</taxon>
        <taxon>Dikarya</taxon>
        <taxon>Basidiomycota</taxon>
        <taxon>Pucciniomycotina</taxon>
        <taxon>Pucciniomycetes</taxon>
        <taxon>Pucciniales</taxon>
        <taxon>Sphaerophragmiaceae</taxon>
        <taxon>Austropuccinia</taxon>
    </lineage>
</organism>
<comment type="caution">
    <text evidence="3">The sequence shown here is derived from an EMBL/GenBank/DDBJ whole genome shotgun (WGS) entry which is preliminary data.</text>
</comment>